<dbReference type="Pfam" id="PF05960">
    <property type="entry name" value="DUF885"/>
    <property type="match status" value="1"/>
</dbReference>
<sequence length="601" mass="67397">MVMRTALIAAALAGTALPAIAQPQATASAAAQSADARLRALYEAYADWDQKRSGYFQDAKGENQAADYLPKVDPASQLAGARYQQQLLDQLNAIPANTLSPDERVNAGVLREILRAAITDAKFRDWEMPANSDSNFWTYLDEHDPLDDAAAYRRYIARMRDVPRYFNDQMANMRVGLKRGFTPPQATLAGRDGSIASFIKPAEQNAFYEAFRKMPSTISAADQEKLRAEGVAAINQAVVPAYINLLAFYRNTYVPGARKTTAARDLPQGGAYYRAQVRKYTTVELSPEQIHEIGIKEVARIDAEMQKTMRDSGFKGSFPEFLQFLRTDPQFIARKPDDLLGVSAYAAKRVDGKLKDYFELLPRRRFTIIPVPEALAPFYTSGRGGLESCQMNTYDLPSRPLYNIPVLTLHECSPGHSFQAALAKEGKALPRFRQNIYFSGYGEGWGLYCEYLGIEMGIYRTPYERFGQQSYEMWRAVRLVIDTGMHRYGWSRQKAIDYLASHTALSHHEVETEVDRYISWPGQALSYKLGQMTILRLRAGAEKELGTRFDIKKFHTMLLGLGSVPLPILEDEVQRFIAQSKAAPVSGSSGLTIVPEQQRPL</sequence>
<dbReference type="PANTHER" id="PTHR33361:SF2">
    <property type="entry name" value="DUF885 DOMAIN-CONTAINING PROTEIN"/>
    <property type="match status" value="1"/>
</dbReference>
<protein>
    <submittedName>
        <fullName evidence="2">DUF885 family protein</fullName>
    </submittedName>
</protein>
<evidence type="ECO:0000313" key="3">
    <source>
        <dbReference type="Proteomes" id="UP001500827"/>
    </source>
</evidence>
<proteinExistence type="predicted"/>
<dbReference type="Proteomes" id="UP001500827">
    <property type="component" value="Unassembled WGS sequence"/>
</dbReference>
<dbReference type="InterPro" id="IPR010281">
    <property type="entry name" value="DUF885"/>
</dbReference>
<reference evidence="3" key="1">
    <citation type="journal article" date="2019" name="Int. J. Syst. Evol. Microbiol.">
        <title>The Global Catalogue of Microorganisms (GCM) 10K type strain sequencing project: providing services to taxonomists for standard genome sequencing and annotation.</title>
        <authorList>
            <consortium name="The Broad Institute Genomics Platform"/>
            <consortium name="The Broad Institute Genome Sequencing Center for Infectious Disease"/>
            <person name="Wu L."/>
            <person name="Ma J."/>
        </authorList>
    </citation>
    <scope>NUCLEOTIDE SEQUENCE [LARGE SCALE GENOMIC DNA]</scope>
    <source>
        <strain evidence="3">JCM 17543</strain>
    </source>
</reference>
<name>A0ABP7KV91_9SPHN</name>
<dbReference type="EMBL" id="BAABBM010000001">
    <property type="protein sequence ID" value="GAA3888597.1"/>
    <property type="molecule type" value="Genomic_DNA"/>
</dbReference>
<feature type="chain" id="PRO_5046416537" evidence="1">
    <location>
        <begin position="22"/>
        <end position="601"/>
    </location>
</feature>
<organism evidence="2 3">
    <name type="scientific">Sphingomonas limnosediminicola</name>
    <dbReference type="NCBI Taxonomy" id="940133"/>
    <lineage>
        <taxon>Bacteria</taxon>
        <taxon>Pseudomonadati</taxon>
        <taxon>Pseudomonadota</taxon>
        <taxon>Alphaproteobacteria</taxon>
        <taxon>Sphingomonadales</taxon>
        <taxon>Sphingomonadaceae</taxon>
        <taxon>Sphingomonas</taxon>
    </lineage>
</organism>
<dbReference type="PANTHER" id="PTHR33361">
    <property type="entry name" value="GLR0591 PROTEIN"/>
    <property type="match status" value="1"/>
</dbReference>
<evidence type="ECO:0000256" key="1">
    <source>
        <dbReference type="SAM" id="SignalP"/>
    </source>
</evidence>
<evidence type="ECO:0000313" key="2">
    <source>
        <dbReference type="EMBL" id="GAA3888597.1"/>
    </source>
</evidence>
<keyword evidence="3" id="KW-1185">Reference proteome</keyword>
<comment type="caution">
    <text evidence="2">The sequence shown here is derived from an EMBL/GenBank/DDBJ whole genome shotgun (WGS) entry which is preliminary data.</text>
</comment>
<keyword evidence="1" id="KW-0732">Signal</keyword>
<feature type="signal peptide" evidence="1">
    <location>
        <begin position="1"/>
        <end position="21"/>
    </location>
</feature>
<accession>A0ABP7KV91</accession>
<gene>
    <name evidence="2" type="ORF">GCM10022276_04700</name>
</gene>